<proteinExistence type="predicted"/>
<gene>
    <name evidence="3" type="ORF">GCM10009129_04840</name>
</gene>
<dbReference type="InterPro" id="IPR038670">
    <property type="entry name" value="HslJ-like_sf"/>
</dbReference>
<keyword evidence="4" id="KW-1185">Reference proteome</keyword>
<feature type="domain" description="DUF306" evidence="2">
    <location>
        <begin position="273"/>
        <end position="322"/>
    </location>
</feature>
<dbReference type="Proteomes" id="UP001501787">
    <property type="component" value="Unassembled WGS sequence"/>
</dbReference>
<dbReference type="Pfam" id="PF03724">
    <property type="entry name" value="META"/>
    <property type="match status" value="1"/>
</dbReference>
<evidence type="ECO:0000259" key="2">
    <source>
        <dbReference type="Pfam" id="PF03724"/>
    </source>
</evidence>
<dbReference type="RefSeq" id="WP_201504002.1">
    <property type="nucleotide sequence ID" value="NZ_BAAAFR010000001.1"/>
</dbReference>
<dbReference type="InterPro" id="IPR005184">
    <property type="entry name" value="DUF306_Meta_HslJ"/>
</dbReference>
<keyword evidence="1" id="KW-0732">Signal</keyword>
<feature type="chain" id="PRO_5045822566" description="DUF306 domain-containing protein" evidence="1">
    <location>
        <begin position="19"/>
        <end position="374"/>
    </location>
</feature>
<comment type="caution">
    <text evidence="3">The sequence shown here is derived from an EMBL/GenBank/DDBJ whole genome shotgun (WGS) entry which is preliminary data.</text>
</comment>
<evidence type="ECO:0000256" key="1">
    <source>
        <dbReference type="SAM" id="SignalP"/>
    </source>
</evidence>
<organism evidence="3 4">
    <name type="scientific">Psychrobacter aestuarii</name>
    <dbReference type="NCBI Taxonomy" id="556327"/>
    <lineage>
        <taxon>Bacteria</taxon>
        <taxon>Pseudomonadati</taxon>
        <taxon>Pseudomonadota</taxon>
        <taxon>Gammaproteobacteria</taxon>
        <taxon>Moraxellales</taxon>
        <taxon>Moraxellaceae</taxon>
        <taxon>Psychrobacter</taxon>
    </lineage>
</organism>
<evidence type="ECO:0000313" key="3">
    <source>
        <dbReference type="EMBL" id="GAA0310593.1"/>
    </source>
</evidence>
<accession>A0ABN0VLP8</accession>
<sequence length="374" mass="40859">MKTSLLASAVLCTTFTLSGCQSMTGATTPTTTSPIDSDWSETTLKPRLFQTATSYNWQLTQVSNDKGKLIAVNPQPPLTMNVRPDALTFDDDCYQYHVSFYMWMPLPYPYKGADLTDTQKSTQTAADCTAIYQATIKDGHDNIFIPSDTADLLNTTFEEYTSTEFTFEPIATQSAGTGKRSAKQLALKTNEGKTLVFTGTPKPEKAVAGIPLTNDILEDYHWQLIQVTDAAGATLSEFTQTEHPITMSFNLDGYEGDDNDQKNGWESGIYGQSFGISTGCNGIGGPYALSTNQTLLMGGFPSTMMSCSDAIDDMESRMRRMVGRSQLTLTYADSTGTAAPNYVLTQQVGTGETLLWQNIPKKVFNSPADNNDDE</sequence>
<reference evidence="3 4" key="1">
    <citation type="journal article" date="2019" name="Int. J. Syst. Evol. Microbiol.">
        <title>The Global Catalogue of Microorganisms (GCM) 10K type strain sequencing project: providing services to taxonomists for standard genome sequencing and annotation.</title>
        <authorList>
            <consortium name="The Broad Institute Genomics Platform"/>
            <consortium name="The Broad Institute Genome Sequencing Center for Infectious Disease"/>
            <person name="Wu L."/>
            <person name="Ma J."/>
        </authorList>
    </citation>
    <scope>NUCLEOTIDE SEQUENCE [LARGE SCALE GENOMIC DNA]</scope>
    <source>
        <strain evidence="3 4">JCM 16343</strain>
    </source>
</reference>
<dbReference type="Gene3D" id="2.40.128.270">
    <property type="match status" value="1"/>
</dbReference>
<dbReference type="EMBL" id="BAAAFR010000001">
    <property type="protein sequence ID" value="GAA0310593.1"/>
    <property type="molecule type" value="Genomic_DNA"/>
</dbReference>
<dbReference type="PROSITE" id="PS51257">
    <property type="entry name" value="PROKAR_LIPOPROTEIN"/>
    <property type="match status" value="1"/>
</dbReference>
<evidence type="ECO:0000313" key="4">
    <source>
        <dbReference type="Proteomes" id="UP001501787"/>
    </source>
</evidence>
<feature type="signal peptide" evidence="1">
    <location>
        <begin position="1"/>
        <end position="18"/>
    </location>
</feature>
<name>A0ABN0VLP8_9GAMM</name>
<protein>
    <recommendedName>
        <fullName evidence="2">DUF306 domain-containing protein</fullName>
    </recommendedName>
</protein>